<dbReference type="InterPro" id="IPR020103">
    <property type="entry name" value="PsdUridine_synth_cat_dom_sf"/>
</dbReference>
<dbReference type="PANTHER" id="PTHR21600">
    <property type="entry name" value="MITOCHONDRIAL RNA PSEUDOURIDINE SYNTHASE"/>
    <property type="match status" value="1"/>
</dbReference>
<evidence type="ECO:0000256" key="1">
    <source>
        <dbReference type="ARBA" id="ARBA00010876"/>
    </source>
</evidence>
<dbReference type="PANTHER" id="PTHR21600:SF87">
    <property type="entry name" value="RNA PSEUDOURIDYLATE SYNTHASE DOMAIN-CONTAINING PROTEIN 1"/>
    <property type="match status" value="1"/>
</dbReference>
<dbReference type="EMBL" id="PCRK01000074">
    <property type="protein sequence ID" value="PIP19372.1"/>
    <property type="molecule type" value="Genomic_DNA"/>
</dbReference>
<protein>
    <recommendedName>
        <fullName evidence="2">Pseudouridine synthase RsuA/RluA-like domain-containing protein</fullName>
    </recommendedName>
</protein>
<name>A0A2G9YJP8_9BACT</name>
<comment type="caution">
    <text evidence="3">The sequence shown here is derived from an EMBL/GenBank/DDBJ whole genome shotgun (WGS) entry which is preliminary data.</text>
</comment>
<dbReference type="AlphaFoldDB" id="A0A2G9YJP8"/>
<dbReference type="GO" id="GO:0000455">
    <property type="term" value="P:enzyme-directed rRNA pseudouridine synthesis"/>
    <property type="evidence" value="ECO:0007669"/>
    <property type="project" value="TreeGrafter"/>
</dbReference>
<organism evidence="3 4">
    <name type="scientific">Candidatus Sherwoodlollariibacterium unditelluris</name>
    <dbReference type="NCBI Taxonomy" id="1974757"/>
    <lineage>
        <taxon>Bacteria</taxon>
        <taxon>Pseudomonadati</taxon>
        <taxon>Candidatus Omnitrophota</taxon>
        <taxon>Candidatus Sherwoodlollariibacterium</taxon>
    </lineage>
</organism>
<dbReference type="GO" id="GO:0003723">
    <property type="term" value="F:RNA binding"/>
    <property type="evidence" value="ECO:0007669"/>
    <property type="project" value="InterPro"/>
</dbReference>
<sequence>MDIPIIYEDNYLLIVDKPSGLLTVPTPKNEGRTLTSILGAYPCHRLDRDTSGLIIYAKTKSVQQKMMEEFKSRKVKKTYTAFVQGLPKEAQGVIRNRIEGKYAQTRYKVIEKRRDFAIVEAAPLTGRTNQIRIHFKSIGHPILGETKYAFRRDFKIKAKRLMLHAARLEFMHPVTGKVIQLNCDLPVDLKAFLDKNS</sequence>
<dbReference type="GO" id="GO:0009982">
    <property type="term" value="F:pseudouridine synthase activity"/>
    <property type="evidence" value="ECO:0007669"/>
    <property type="project" value="InterPro"/>
</dbReference>
<accession>A0A2G9YJP8</accession>
<proteinExistence type="inferred from homology"/>
<dbReference type="Pfam" id="PF00849">
    <property type="entry name" value="PseudoU_synth_2"/>
    <property type="match status" value="1"/>
</dbReference>
<dbReference type="SUPFAM" id="SSF55120">
    <property type="entry name" value="Pseudouridine synthase"/>
    <property type="match status" value="1"/>
</dbReference>
<evidence type="ECO:0000313" key="4">
    <source>
        <dbReference type="Proteomes" id="UP000231292"/>
    </source>
</evidence>
<reference evidence="3 4" key="1">
    <citation type="submission" date="2017-09" db="EMBL/GenBank/DDBJ databases">
        <title>Depth-based differentiation of microbial function through sediment-hosted aquifers and enrichment of novel symbionts in the deep terrestrial subsurface.</title>
        <authorList>
            <person name="Probst A.J."/>
            <person name="Ladd B."/>
            <person name="Jarett J.K."/>
            <person name="Geller-Mcgrath D.E."/>
            <person name="Sieber C.M."/>
            <person name="Emerson J.B."/>
            <person name="Anantharaman K."/>
            <person name="Thomas B.C."/>
            <person name="Malmstrom R."/>
            <person name="Stieglmeier M."/>
            <person name="Klingl A."/>
            <person name="Woyke T."/>
            <person name="Ryan C.M."/>
            <person name="Banfield J.F."/>
        </authorList>
    </citation>
    <scope>NUCLEOTIDE SEQUENCE [LARGE SCALE GENOMIC DNA]</scope>
    <source>
        <strain evidence="3">CG23_combo_of_CG06-09_8_20_14_all_41_10</strain>
    </source>
</reference>
<gene>
    <name evidence="3" type="ORF">COX41_03230</name>
</gene>
<evidence type="ECO:0000259" key="2">
    <source>
        <dbReference type="Pfam" id="PF00849"/>
    </source>
</evidence>
<dbReference type="Gene3D" id="3.30.2350.10">
    <property type="entry name" value="Pseudouridine synthase"/>
    <property type="match status" value="1"/>
</dbReference>
<dbReference type="InterPro" id="IPR050188">
    <property type="entry name" value="RluA_PseudoU_synthase"/>
</dbReference>
<dbReference type="Proteomes" id="UP000231292">
    <property type="component" value="Unassembled WGS sequence"/>
</dbReference>
<dbReference type="InterPro" id="IPR006145">
    <property type="entry name" value="PsdUridine_synth_RsuA/RluA"/>
</dbReference>
<evidence type="ECO:0000313" key="3">
    <source>
        <dbReference type="EMBL" id="PIP19372.1"/>
    </source>
</evidence>
<dbReference type="GO" id="GO:0140098">
    <property type="term" value="F:catalytic activity, acting on RNA"/>
    <property type="evidence" value="ECO:0007669"/>
    <property type="project" value="UniProtKB-ARBA"/>
</dbReference>
<feature type="domain" description="Pseudouridine synthase RsuA/RluA-like" evidence="2">
    <location>
        <begin position="11"/>
        <end position="136"/>
    </location>
</feature>
<comment type="similarity">
    <text evidence="1">Belongs to the pseudouridine synthase RluA family.</text>
</comment>
<dbReference type="CDD" id="cd02869">
    <property type="entry name" value="PseudoU_synth_RluA_like"/>
    <property type="match status" value="1"/>
</dbReference>